<dbReference type="Proteomes" id="UP000231581">
    <property type="component" value="Unassembled WGS sequence"/>
</dbReference>
<dbReference type="Gene3D" id="1.25.40.10">
    <property type="entry name" value="Tetratricopeptide repeat domain"/>
    <property type="match status" value="1"/>
</dbReference>
<keyword evidence="1" id="KW-0472">Membrane</keyword>
<sequence length="159" mass="17171">MAHFFALWLLFALLGSLVGKNTLTWNAQKSAYTYGVISVLFVVLVVAGISVSWLAGQRYVADVYFTKAVRSFRAGDGMDGILPSVQRAASLNPLNDIYTRNLSQAYLVQASNLLQAEQPNQQAINAAIGSAVEEAIAATKKSPANVDNWSNLGIVYESI</sequence>
<protein>
    <submittedName>
        <fullName evidence="2">Uncharacterized protein</fullName>
    </submittedName>
</protein>
<keyword evidence="1" id="KW-0812">Transmembrane</keyword>
<comment type="caution">
    <text evidence="2">The sequence shown here is derived from an EMBL/GenBank/DDBJ whole genome shotgun (WGS) entry which is preliminary data.</text>
</comment>
<evidence type="ECO:0000313" key="2">
    <source>
        <dbReference type="EMBL" id="PIP60405.1"/>
    </source>
</evidence>
<name>A0A2H0BRV0_9BACT</name>
<dbReference type="EMBL" id="PCSZ01000064">
    <property type="protein sequence ID" value="PIP60405.1"/>
    <property type="molecule type" value="Genomic_DNA"/>
</dbReference>
<feature type="non-terminal residue" evidence="2">
    <location>
        <position position="159"/>
    </location>
</feature>
<dbReference type="AlphaFoldDB" id="A0A2H0BRV0"/>
<organism evidence="2 3">
    <name type="scientific">Candidatus Uhrbacteria bacterium CG22_combo_CG10-13_8_21_14_all_47_17</name>
    <dbReference type="NCBI Taxonomy" id="1975041"/>
    <lineage>
        <taxon>Bacteria</taxon>
        <taxon>Candidatus Uhriibacteriota</taxon>
    </lineage>
</organism>
<reference evidence="2 3" key="1">
    <citation type="submission" date="2017-09" db="EMBL/GenBank/DDBJ databases">
        <title>Depth-based differentiation of microbial function through sediment-hosted aquifers and enrichment of novel symbionts in the deep terrestrial subsurface.</title>
        <authorList>
            <person name="Probst A.J."/>
            <person name="Ladd B."/>
            <person name="Jarett J.K."/>
            <person name="Geller-Mcgrath D.E."/>
            <person name="Sieber C.M."/>
            <person name="Emerson J.B."/>
            <person name="Anantharaman K."/>
            <person name="Thomas B.C."/>
            <person name="Malmstrom R."/>
            <person name="Stieglmeier M."/>
            <person name="Klingl A."/>
            <person name="Woyke T."/>
            <person name="Ryan C.M."/>
            <person name="Banfield J.F."/>
        </authorList>
    </citation>
    <scope>NUCLEOTIDE SEQUENCE [LARGE SCALE GENOMIC DNA]</scope>
    <source>
        <strain evidence="2">CG22_combo_CG10-13_8_21_14_all_47_17</strain>
    </source>
</reference>
<accession>A0A2H0BRV0</accession>
<keyword evidence="1" id="KW-1133">Transmembrane helix</keyword>
<proteinExistence type="predicted"/>
<evidence type="ECO:0000313" key="3">
    <source>
        <dbReference type="Proteomes" id="UP000231581"/>
    </source>
</evidence>
<dbReference type="InterPro" id="IPR011990">
    <property type="entry name" value="TPR-like_helical_dom_sf"/>
</dbReference>
<evidence type="ECO:0000256" key="1">
    <source>
        <dbReference type="SAM" id="Phobius"/>
    </source>
</evidence>
<feature type="transmembrane region" description="Helical" evidence="1">
    <location>
        <begin position="35"/>
        <end position="55"/>
    </location>
</feature>
<gene>
    <name evidence="2" type="ORF">COX00_03425</name>
</gene>